<accession>A0ACD3R2M8</accession>
<dbReference type="EMBL" id="CM011684">
    <property type="protein sequence ID" value="TMS13678.1"/>
    <property type="molecule type" value="Genomic_DNA"/>
</dbReference>
<name>A0ACD3R2M8_LARCR</name>
<protein>
    <submittedName>
        <fullName evidence="1">Uncharacterized protein</fullName>
    </submittedName>
</protein>
<organism evidence="1 2">
    <name type="scientific">Larimichthys crocea</name>
    <name type="common">Large yellow croaker</name>
    <name type="synonym">Pseudosciaena crocea</name>
    <dbReference type="NCBI Taxonomy" id="215358"/>
    <lineage>
        <taxon>Eukaryota</taxon>
        <taxon>Metazoa</taxon>
        <taxon>Chordata</taxon>
        <taxon>Craniata</taxon>
        <taxon>Vertebrata</taxon>
        <taxon>Euteleostomi</taxon>
        <taxon>Actinopterygii</taxon>
        <taxon>Neopterygii</taxon>
        <taxon>Teleostei</taxon>
        <taxon>Neoteleostei</taxon>
        <taxon>Acanthomorphata</taxon>
        <taxon>Eupercaria</taxon>
        <taxon>Sciaenidae</taxon>
        <taxon>Larimichthys</taxon>
    </lineage>
</organism>
<reference evidence="1" key="1">
    <citation type="submission" date="2018-11" db="EMBL/GenBank/DDBJ databases">
        <title>The sequence and de novo assembly of Larimichthys crocea genome using PacBio and Hi-C technologies.</title>
        <authorList>
            <person name="Xu P."/>
            <person name="Chen B."/>
            <person name="Zhou Z."/>
            <person name="Ke Q."/>
            <person name="Wu Y."/>
            <person name="Bai H."/>
            <person name="Pu F."/>
        </authorList>
    </citation>
    <scope>NUCLEOTIDE SEQUENCE</scope>
    <source>
        <tissue evidence="1">Muscle</tissue>
    </source>
</reference>
<comment type="caution">
    <text evidence="1">The sequence shown here is derived from an EMBL/GenBank/DDBJ whole genome shotgun (WGS) entry which is preliminary data.</text>
</comment>
<sequence>MEPVCKGLSAVLGQINLQFSGSRIILAVSTDSVTLIAASSLQKIAHHPMQAISFASGGDPDMRDYIAYVAKDFFNQRACHILECPQGRASEVINSIGQAFETRFRQLLSHTPSLLSTNPRSAVRICDKWSPEETIMDQKAMLEGEVSKHHDYYNMIPGKTPPAGGIEDLRITREENKQDANMQGVKVQHRVELGNSLTKNVPKKLCFQSFQPNLMAFLSRLSCSVISYSFRNKLGREQAESLLTCSGDFLVRESSSASGQYVLSGMEGATVRHLLLVDPHGQVRTRDQVFLSVGHLVRFHMENQMPIVSGSSELCLKQPVLQRH</sequence>
<keyword evidence="2" id="KW-1185">Reference proteome</keyword>
<dbReference type="Proteomes" id="UP000793456">
    <property type="component" value="Chromosome XI"/>
</dbReference>
<evidence type="ECO:0000313" key="2">
    <source>
        <dbReference type="Proteomes" id="UP000793456"/>
    </source>
</evidence>
<proteinExistence type="predicted"/>
<gene>
    <name evidence="1" type="ORF">E3U43_018753</name>
</gene>
<evidence type="ECO:0000313" key="1">
    <source>
        <dbReference type="EMBL" id="TMS13678.1"/>
    </source>
</evidence>